<proteinExistence type="predicted"/>
<evidence type="ECO:0000313" key="1">
    <source>
        <dbReference type="EMBL" id="KFG77393.1"/>
    </source>
</evidence>
<gene>
    <name evidence="1" type="ORF">FM21_15570</name>
</gene>
<dbReference type="SUPFAM" id="SSF51556">
    <property type="entry name" value="Metallo-dependent hydrolases"/>
    <property type="match status" value="1"/>
</dbReference>
<dbReference type="RefSeq" id="WP_063835780.1">
    <property type="nucleotide sequence ID" value="NZ_KN039946.1"/>
</dbReference>
<dbReference type="Proteomes" id="UP000029095">
    <property type="component" value="Unassembled WGS sequence"/>
</dbReference>
<keyword evidence="2" id="KW-1185">Reference proteome</keyword>
<sequence>MTTAAPGYLGVHAHFVTDSYVRRARAAGHELPDGVPAWPTWSAAAHLELMDRCGVETSILSISSPGIHFGLLPGHPLRRRRRSPPAGP</sequence>
<dbReference type="STRING" id="1915400.FM21_15570"/>
<dbReference type="AlphaFoldDB" id="A0A086N8C5"/>
<evidence type="ECO:0008006" key="3">
    <source>
        <dbReference type="Google" id="ProtNLM"/>
    </source>
</evidence>
<evidence type="ECO:0000313" key="2">
    <source>
        <dbReference type="Proteomes" id="UP000029095"/>
    </source>
</evidence>
<dbReference type="EMBL" id="JNFQ01000001">
    <property type="protein sequence ID" value="KFG77393.1"/>
    <property type="molecule type" value="Genomic_DNA"/>
</dbReference>
<organism evidence="1 2">
    <name type="scientific">Streptomyces mutabilis</name>
    <dbReference type="NCBI Taxonomy" id="67332"/>
    <lineage>
        <taxon>Bacteria</taxon>
        <taxon>Bacillati</taxon>
        <taxon>Actinomycetota</taxon>
        <taxon>Actinomycetes</taxon>
        <taxon>Kitasatosporales</taxon>
        <taxon>Streptomycetaceae</taxon>
        <taxon>Streptomyces</taxon>
    </lineage>
</organism>
<name>A0A086N8C5_9ACTN</name>
<dbReference type="InterPro" id="IPR032466">
    <property type="entry name" value="Metal_Hydrolase"/>
</dbReference>
<reference evidence="1 2" key="1">
    <citation type="submission" date="2014-05" db="EMBL/GenBank/DDBJ databases">
        <title>Complete genome sequence of the Streptomyces mutabilis TRM45540.</title>
        <authorList>
            <person name="Luo X."/>
            <person name="Zhang L."/>
        </authorList>
    </citation>
    <scope>NUCLEOTIDE SEQUENCE [LARGE SCALE GENOMIC DNA]</scope>
    <source>
        <strain evidence="1 2">TRM45540</strain>
    </source>
</reference>
<dbReference type="HOGENOM" id="CLU_2467704_0_0_11"/>
<comment type="caution">
    <text evidence="1">The sequence shown here is derived from an EMBL/GenBank/DDBJ whole genome shotgun (WGS) entry which is preliminary data.</text>
</comment>
<dbReference type="Gene3D" id="3.20.20.140">
    <property type="entry name" value="Metal-dependent hydrolases"/>
    <property type="match status" value="1"/>
</dbReference>
<protein>
    <recommendedName>
        <fullName evidence="3">Amidohydrolase</fullName>
    </recommendedName>
</protein>
<accession>A0A086N8C5</accession>